<organism evidence="2 3">
    <name type="scientific">Diaporthe vaccinii</name>
    <dbReference type="NCBI Taxonomy" id="105482"/>
    <lineage>
        <taxon>Eukaryota</taxon>
        <taxon>Fungi</taxon>
        <taxon>Dikarya</taxon>
        <taxon>Ascomycota</taxon>
        <taxon>Pezizomycotina</taxon>
        <taxon>Sordariomycetes</taxon>
        <taxon>Sordariomycetidae</taxon>
        <taxon>Diaporthales</taxon>
        <taxon>Diaporthaceae</taxon>
        <taxon>Diaporthe</taxon>
        <taxon>Diaporthe eres species complex</taxon>
    </lineage>
</organism>
<feature type="transmembrane region" description="Helical" evidence="1">
    <location>
        <begin position="15"/>
        <end position="40"/>
    </location>
</feature>
<evidence type="ECO:0000313" key="2">
    <source>
        <dbReference type="EMBL" id="KAL2284943.1"/>
    </source>
</evidence>
<reference evidence="2 3" key="1">
    <citation type="submission" date="2024-03" db="EMBL/GenBank/DDBJ databases">
        <title>A high-quality draft genome sequence of Diaporthe vaccinii, a causative agent of upright dieback and viscid rot disease in cranberry plants.</title>
        <authorList>
            <person name="Sarrasin M."/>
            <person name="Lang B.F."/>
            <person name="Burger G."/>
        </authorList>
    </citation>
    <scope>NUCLEOTIDE SEQUENCE [LARGE SCALE GENOMIC DNA]</scope>
    <source>
        <strain evidence="2 3">IS7</strain>
    </source>
</reference>
<keyword evidence="1" id="KW-0812">Transmembrane</keyword>
<dbReference type="EMBL" id="JBAWTH010000033">
    <property type="protein sequence ID" value="KAL2284943.1"/>
    <property type="molecule type" value="Genomic_DNA"/>
</dbReference>
<dbReference type="Proteomes" id="UP001600888">
    <property type="component" value="Unassembled WGS sequence"/>
</dbReference>
<accession>A0ABR4ER90</accession>
<keyword evidence="3" id="KW-1185">Reference proteome</keyword>
<keyword evidence="1" id="KW-1133">Transmembrane helix</keyword>
<name>A0ABR4ER90_9PEZI</name>
<comment type="caution">
    <text evidence="2">The sequence shown here is derived from an EMBL/GenBank/DDBJ whole genome shotgun (WGS) entry which is preliminary data.</text>
</comment>
<keyword evidence="1" id="KW-0472">Membrane</keyword>
<proteinExistence type="predicted"/>
<evidence type="ECO:0000256" key="1">
    <source>
        <dbReference type="SAM" id="Phobius"/>
    </source>
</evidence>
<gene>
    <name evidence="2" type="ORF">FJTKL_08494</name>
</gene>
<evidence type="ECO:0000313" key="3">
    <source>
        <dbReference type="Proteomes" id="UP001600888"/>
    </source>
</evidence>
<protein>
    <submittedName>
        <fullName evidence="2">Uncharacterized protein</fullName>
    </submittedName>
</protein>
<sequence length="203" mass="23063">MSDSHDHPQTDVNDAAIILPIAAMILILSIIPPAIILLSLRIAHPEYFRGGECHEGNLPTVEQPTEKRAHHDSICRRVRDIVLKFCGVANVAGGTFAQRFRESFENVRGRTLGFIESYRHRRDGNADDDLPVIRNKSWQILAESHTERTFTGFKDDKVEYETVEIVENPKKATKTVHFDLGNEYHAESYVQKPYPAVIAEEKK</sequence>